<feature type="region of interest" description="Disordered" evidence="1">
    <location>
        <begin position="838"/>
        <end position="898"/>
    </location>
</feature>
<feature type="compositionally biased region" description="Polar residues" evidence="1">
    <location>
        <begin position="319"/>
        <end position="350"/>
    </location>
</feature>
<dbReference type="EMBL" id="VYYT01000090">
    <property type="protein sequence ID" value="KAK2770813.1"/>
    <property type="molecule type" value="Genomic_DNA"/>
</dbReference>
<feature type="compositionally biased region" description="Polar residues" evidence="1">
    <location>
        <begin position="1246"/>
        <end position="1257"/>
    </location>
</feature>
<dbReference type="SUPFAM" id="SSF53474">
    <property type="entry name" value="alpha/beta-Hydrolases"/>
    <property type="match status" value="1"/>
</dbReference>
<dbReference type="Gene3D" id="3.40.50.300">
    <property type="entry name" value="P-loop containing nucleotide triphosphate hydrolases"/>
    <property type="match status" value="1"/>
</dbReference>
<evidence type="ECO:0000313" key="2">
    <source>
        <dbReference type="EMBL" id="KAK2770813.1"/>
    </source>
</evidence>
<feature type="region of interest" description="Disordered" evidence="1">
    <location>
        <begin position="922"/>
        <end position="979"/>
    </location>
</feature>
<sequence>MGSIQKTVSRFEITAVYTHPEANVDVVLVHGLNGDPQNTWTAKDRRNHSIFWPADLLPTSLRGLQANILVYGYNADVYSTKNDHSASDNFIYQHAQSLVTTLTLYRKSEGSSNNPIIWVAHSLGGLLVKRCLLYSNDVKDRNHEDYRAIFVSTYGIVFLGTPHGGSDMAKWGQMIQNMSDAIIPRKLFDSESVLLKTLKQDNETLQNINIHFLDIYQRFKIHMVHENHKTDIKGTKMLVVDARSAGPQLPGVTYYGIEATHSGMCKFPDQHAPGYRNVSTAIRDWARESLSVIQTRWIVERDDKRVRAQTEAAERTREYSGTYSTPLISPLDTPSTTAFPSQAESHSDLGSSWPPFIHPDRFRPNAFFKGREEEHRDLHRMLMDTRRRSEGTSAVLIQGIPGAGKSHLARQYVFDHKDDYPGGIYWIRSTTVQDMEEGFWRIAKTEAIRQRVGQEKKDDLSDPQKMVKIVRNWFNEFNGWLLVLDGIRFDNDKVTNFIPDCKNTSLILTSTERPDPGNYLLDNPSIMELGLLPAQAARDLLLQEMGKRQPYTSDDLRRALELVQLMDRLPLMIHAAAQQMNATREPLAKYLKSFRDKPRPGMLPAYKTIRDQLQTLGEISALNLMYILCFFSQLVPVEMLALGLKALDRTTPIRTDANGKPRSLNKTFITLIRFALIERSEMDDIPSSSSRTSERSDDPAAEPLDVLRIHSVVQAFFIQLLAEEKQLEFWLARAARIFCLSFEAADDRMKKDPTTGLPDDYRRYAIHGKKLMEHLDRYYKSKDVSEDVAAELSALRQNLKSKLSKLPKEIDGLQRAISAGIVDGKEVLDHCSVFERTNSLSSESTNTSNASDGREPDATMPYVPQADSDDVYSTPRPPAYSPGSRCDDQFSDSRTVVPYPPDTVDAFFDDLADSEWTVVRKHRSVKKQEQRRYHDRGGAWREASVNDPRTSVSRESARGLISPPGSARGGRSPSHSRISARSDAELELMHIKQASPPPPRGGGHIQDKGRSSSTGNGTKPWPVLGRTSYAQALSGTAVEDELPPSPAFSCPPSRAGTLDRRVNYDTMSVNSLRTVELPAQSLSGRLRENQAPSRTSIGSHPIGNRPSSISQETVIRKTPSPSHNFVSSILQRLRGSPGEPKAEAKGKARSKRSKDSLKSQPSTSAELPPTAYQGGVRTASSSPGAQFSPFYPPGLQVVTNSSSSLWQAAPERHYASQQPTESYYPGADHDEPLSWSDPSLGHPALNVSSPATMTPLSPTFARPPGGYTSQPMSRNPSSNPHVVGLTESSGTPHSSNSGGARTNLGRPRAPSVVETEPSPRLQPIDMPPTSYHAWERRRTHRRGDSLFGGSNVPAHRYLPTAQMPSFRSQQDSPDISSPRTSPQIGAGGESMSRSGSGGIRVGDGRLIAFGEVPVDLEAASRRAREARDRLDGVDRAAIEAVDNARAVRAGHEGADSEPTPVGLGIL</sequence>
<dbReference type="PANTHER" id="PTHR48187">
    <property type="entry name" value="LD21810P"/>
    <property type="match status" value="1"/>
</dbReference>
<evidence type="ECO:0000256" key="1">
    <source>
        <dbReference type="SAM" id="MobiDB-lite"/>
    </source>
</evidence>
<feature type="compositionally biased region" description="Polar residues" evidence="1">
    <location>
        <begin position="1267"/>
        <end position="1300"/>
    </location>
</feature>
<organism evidence="2 3">
    <name type="scientific">Colletotrichum kahawae</name>
    <name type="common">Coffee berry disease fungus</name>
    <dbReference type="NCBI Taxonomy" id="34407"/>
    <lineage>
        <taxon>Eukaryota</taxon>
        <taxon>Fungi</taxon>
        <taxon>Dikarya</taxon>
        <taxon>Ascomycota</taxon>
        <taxon>Pezizomycotina</taxon>
        <taxon>Sordariomycetes</taxon>
        <taxon>Hypocreomycetidae</taxon>
        <taxon>Glomerellales</taxon>
        <taxon>Glomerellaceae</taxon>
        <taxon>Colletotrichum</taxon>
        <taxon>Colletotrichum gloeosporioides species complex</taxon>
    </lineage>
</organism>
<comment type="caution">
    <text evidence="2">The sequence shown here is derived from an EMBL/GenBank/DDBJ whole genome shotgun (WGS) entry which is preliminary data.</text>
</comment>
<keyword evidence="3" id="KW-1185">Reference proteome</keyword>
<dbReference type="GO" id="GO:0043531">
    <property type="term" value="F:ADP binding"/>
    <property type="evidence" value="ECO:0007669"/>
    <property type="project" value="InterPro"/>
</dbReference>
<feature type="compositionally biased region" description="Polar residues" evidence="1">
    <location>
        <begin position="1105"/>
        <end position="1130"/>
    </location>
</feature>
<reference evidence="2" key="1">
    <citation type="submission" date="2023-02" db="EMBL/GenBank/DDBJ databases">
        <title>Colletotrichum kahawae CIFC_Que2 genome sequencing and assembly.</title>
        <authorList>
            <person name="Baroncelli R."/>
        </authorList>
    </citation>
    <scope>NUCLEOTIDE SEQUENCE</scope>
    <source>
        <strain evidence="2">CIFC_Que2</strain>
    </source>
</reference>
<feature type="region of interest" description="Disordered" evidence="1">
    <location>
        <begin position="992"/>
        <end position="1056"/>
    </location>
</feature>
<feature type="region of interest" description="Disordered" evidence="1">
    <location>
        <begin position="1080"/>
        <end position="1187"/>
    </location>
</feature>
<feature type="compositionally biased region" description="Basic and acidic residues" evidence="1">
    <location>
        <begin position="308"/>
        <end position="318"/>
    </location>
</feature>
<dbReference type="Gene3D" id="3.40.50.1820">
    <property type="entry name" value="alpha/beta hydrolase"/>
    <property type="match status" value="1"/>
</dbReference>
<feature type="region of interest" description="Disordered" evidence="1">
    <location>
        <begin position="1207"/>
        <end position="1328"/>
    </location>
</feature>
<feature type="region of interest" description="Disordered" evidence="1">
    <location>
        <begin position="1365"/>
        <end position="1399"/>
    </location>
</feature>
<dbReference type="InterPro" id="IPR027417">
    <property type="entry name" value="P-loop_NTPase"/>
</dbReference>
<dbReference type="InterPro" id="IPR029058">
    <property type="entry name" value="AB_hydrolase_fold"/>
</dbReference>
<dbReference type="Proteomes" id="UP001281614">
    <property type="component" value="Unassembled WGS sequence"/>
</dbReference>
<feature type="region of interest" description="Disordered" evidence="1">
    <location>
        <begin position="1447"/>
        <end position="1466"/>
    </location>
</feature>
<feature type="compositionally biased region" description="Basic and acidic residues" evidence="1">
    <location>
        <begin position="926"/>
        <end position="939"/>
    </location>
</feature>
<name>A0AAD9YMF3_COLKA</name>
<evidence type="ECO:0000313" key="3">
    <source>
        <dbReference type="Proteomes" id="UP001281614"/>
    </source>
</evidence>
<dbReference type="PANTHER" id="PTHR48187:SF2">
    <property type="entry name" value="LD21810P"/>
    <property type="match status" value="1"/>
</dbReference>
<dbReference type="SUPFAM" id="SSF52540">
    <property type="entry name" value="P-loop containing nucleoside triphosphate hydrolases"/>
    <property type="match status" value="1"/>
</dbReference>
<accession>A0AAD9YMF3</accession>
<feature type="region of interest" description="Disordered" evidence="1">
    <location>
        <begin position="308"/>
        <end position="350"/>
    </location>
</feature>
<protein>
    <submittedName>
        <fullName evidence="2">LipA and NB-ARC domain-containing protein</fullName>
    </submittedName>
</protein>
<proteinExistence type="predicted"/>
<gene>
    <name evidence="2" type="ORF">CKAH01_04320</name>
</gene>
<feature type="compositionally biased region" description="Low complexity" evidence="1">
    <location>
        <begin position="838"/>
        <end position="851"/>
    </location>
</feature>
<feature type="compositionally biased region" description="Polar residues" evidence="1">
    <location>
        <begin position="1365"/>
        <end position="1383"/>
    </location>
</feature>